<dbReference type="RefSeq" id="XP_024499842.1">
    <property type="nucleotide sequence ID" value="XM_024645572.1"/>
</dbReference>
<evidence type="ECO:0000313" key="3">
    <source>
        <dbReference type="Proteomes" id="UP000035682"/>
    </source>
</evidence>
<sequence>MPIPIENCVFSTIARALKTVFNRYGIPKLLHFDQATYFTCSQMKEFGETQNIKIEYADANVHKNVLVERAIKSLEETIGRCIDSNQNVEPTVIDRDRKYHDLKLGTFEAYNAMYNTMLNNRMKYADKLDIKKDVIPIGSQIYVKKGIRDSKLNYVYQEPFEVVDANFLTVWYKPLVTKKYQRNIIKRCHVSQVKIITHISKEEYIRNEFKKSNIDKGVVEVKEKPKKILNEEDSNKKGTRDKQKQKKELLQTINNSDINLKKRSRGRFRKSQSVVKRCRGRPRKTQDVVKRRRGRPRKLV</sequence>
<dbReference type="WormBase" id="SRAE_X000236700">
    <property type="protein sequence ID" value="SRP03525"/>
    <property type="gene ID" value="WBGene00267952"/>
</dbReference>
<feature type="compositionally biased region" description="Basic residues" evidence="1">
    <location>
        <begin position="261"/>
        <end position="283"/>
    </location>
</feature>
<dbReference type="InterPro" id="IPR036397">
    <property type="entry name" value="RNaseH_sf"/>
</dbReference>
<dbReference type="GO" id="GO:0003677">
    <property type="term" value="F:DNA binding"/>
    <property type="evidence" value="ECO:0007669"/>
    <property type="project" value="InterPro"/>
</dbReference>
<evidence type="ECO:0000313" key="5">
    <source>
        <dbReference type="WormBase" id="SRAE_X000236700"/>
    </source>
</evidence>
<dbReference type="Proteomes" id="UP000035682">
    <property type="component" value="Unplaced"/>
</dbReference>
<dbReference type="InterPro" id="IPR017956">
    <property type="entry name" value="AT_hook_DNA-bd_motif"/>
</dbReference>
<dbReference type="SUPFAM" id="SSF53098">
    <property type="entry name" value="Ribonuclease H-like"/>
    <property type="match status" value="1"/>
</dbReference>
<reference evidence="3" key="1">
    <citation type="submission" date="2014-09" db="EMBL/GenBank/DDBJ databases">
        <authorList>
            <person name="Martin A.A."/>
        </authorList>
    </citation>
    <scope>NUCLEOTIDE SEQUENCE</scope>
    <source>
        <strain evidence="3">ED321</strain>
    </source>
</reference>
<name>A0A090MR31_STRRB</name>
<proteinExistence type="predicted"/>
<gene>
    <name evidence="2 4 5" type="ORF">SRAE_X000236700</name>
</gene>
<dbReference type="GeneID" id="36385446"/>
<accession>A0A090MR31</accession>
<evidence type="ECO:0000313" key="4">
    <source>
        <dbReference type="WBParaSite" id="SRAE_X000236700.1"/>
    </source>
</evidence>
<dbReference type="WBParaSite" id="SRAE_X000236700.1">
    <property type="protein sequence ID" value="SRAE_X000236700.1"/>
    <property type="gene ID" value="WBGene00267952"/>
</dbReference>
<dbReference type="EMBL" id="LN609400">
    <property type="protein sequence ID" value="CEF60633.1"/>
    <property type="molecule type" value="Genomic_DNA"/>
</dbReference>
<dbReference type="PRINTS" id="PR00929">
    <property type="entry name" value="ATHOOK"/>
</dbReference>
<reference evidence="4" key="3">
    <citation type="submission" date="2020-12" db="UniProtKB">
        <authorList>
            <consortium name="WormBaseParasite"/>
        </authorList>
    </citation>
    <scope>IDENTIFICATION</scope>
</reference>
<evidence type="ECO:0000313" key="2">
    <source>
        <dbReference type="EMBL" id="CEF60633.1"/>
    </source>
</evidence>
<feature type="region of interest" description="Disordered" evidence="1">
    <location>
        <begin position="260"/>
        <end position="300"/>
    </location>
</feature>
<dbReference type="AlphaFoldDB" id="A0A090MR31"/>
<feature type="compositionally biased region" description="Basic residues" evidence="1">
    <location>
        <begin position="290"/>
        <end position="300"/>
    </location>
</feature>
<dbReference type="Gene3D" id="3.30.420.10">
    <property type="entry name" value="Ribonuclease H-like superfamily/Ribonuclease H"/>
    <property type="match status" value="1"/>
</dbReference>
<organism evidence="2">
    <name type="scientific">Strongyloides ratti</name>
    <name type="common">Parasitic roundworm</name>
    <dbReference type="NCBI Taxonomy" id="34506"/>
    <lineage>
        <taxon>Eukaryota</taxon>
        <taxon>Metazoa</taxon>
        <taxon>Ecdysozoa</taxon>
        <taxon>Nematoda</taxon>
        <taxon>Chromadorea</taxon>
        <taxon>Rhabditida</taxon>
        <taxon>Tylenchina</taxon>
        <taxon>Panagrolaimomorpha</taxon>
        <taxon>Strongyloidoidea</taxon>
        <taxon>Strongyloididae</taxon>
        <taxon>Strongyloides</taxon>
    </lineage>
</organism>
<keyword evidence="3" id="KW-1185">Reference proteome</keyword>
<dbReference type="InterPro" id="IPR012337">
    <property type="entry name" value="RNaseH-like_sf"/>
</dbReference>
<reference evidence="2" key="2">
    <citation type="submission" date="2014-09" db="EMBL/GenBank/DDBJ databases">
        <authorList>
            <person name="Aslett A.Martin."/>
        </authorList>
    </citation>
    <scope>NUCLEOTIDE SEQUENCE</scope>
    <source>
        <strain evidence="2">ED321 Heterogonic</strain>
    </source>
</reference>
<protein>
    <submittedName>
        <fullName evidence="2 4">Ribonuclease H-like domain and AT hook-like family-containing protein</fullName>
    </submittedName>
</protein>
<dbReference type="CTD" id="36385446"/>
<evidence type="ECO:0000256" key="1">
    <source>
        <dbReference type="SAM" id="MobiDB-lite"/>
    </source>
</evidence>